<dbReference type="Proteomes" id="UP000098628">
    <property type="component" value="Genome"/>
</dbReference>
<evidence type="ECO:0000313" key="21">
    <source>
        <dbReference type="Proteomes" id="UP000114267"/>
    </source>
</evidence>
<protein>
    <submittedName>
        <fullName evidence="11">Membrane associated phosphoprotein</fullName>
    </submittedName>
    <submittedName>
        <fullName evidence="12 13">UL34</fullName>
    </submittedName>
</protein>
<evidence type="ECO:0000256" key="4">
    <source>
        <dbReference type="ARBA" id="ARBA00022870"/>
    </source>
</evidence>
<organism evidence="11">
    <name type="scientific">anatid alphaherpesvirus 1</name>
    <dbReference type="NCBI Taxonomy" id="104388"/>
    <lineage>
        <taxon>Viruses</taxon>
        <taxon>Duplodnaviria</taxon>
        <taxon>Heunggongvirae</taxon>
        <taxon>Peploviricota</taxon>
        <taxon>Herviviricetes</taxon>
        <taxon>Herpesvirales</taxon>
        <taxon>Orthoherpesviridae</taxon>
        <taxon>Alphaherpesvirinae</taxon>
        <taxon>Mardivirus</taxon>
        <taxon>Mardivirus anatidalpha1</taxon>
    </lineage>
</organism>
<evidence type="ECO:0000313" key="15">
    <source>
        <dbReference type="EMBL" id="AGA17818.1"/>
    </source>
</evidence>
<keyword evidence="2" id="KW-1048">Host nucleus</keyword>
<keyword evidence="6 10" id="KW-1133">Transmembrane helix</keyword>
<keyword evidence="23" id="KW-1185">Reference proteome</keyword>
<dbReference type="Pfam" id="PF04541">
    <property type="entry name" value="Herpes_U34"/>
    <property type="match status" value="1"/>
</dbReference>
<sequence>MEQLYPCPDGFRRRGYGGRDLIQRIKLVAAGGLQPCDGEAILSSCGDRLPTRCVYQFNGQDGSDGTFPLEYVMRMLADWARDIPCDPFVKILNTGVSVLVQGYFNRPQDCRSTAITVDRNNIILKSTESAGISLSAIEKMKTMAGIDARPLQSCMWLVCFVRMPCVQLSFRFMGPEDPSRAARILRMSEMMEAKKQYSDATGRIPKPRTEPDLKKTPLEDLDPNSNEKNGLFHSLRNWKIISLLRGNTSFSMWAVLTLCILIVMFALVIWPFGGRI</sequence>
<dbReference type="RefSeq" id="YP_010795341.1">
    <property type="nucleotide sequence ID" value="NC_075687.1"/>
</dbReference>
<evidence type="ECO:0000256" key="10">
    <source>
        <dbReference type="SAM" id="Phobius"/>
    </source>
</evidence>
<keyword evidence="7 10" id="KW-0472">Membrane</keyword>
<evidence type="ECO:0000256" key="1">
    <source>
        <dbReference type="ARBA" id="ARBA00022553"/>
    </source>
</evidence>
<evidence type="ECO:0000256" key="9">
    <source>
        <dbReference type="SAM" id="MobiDB-lite"/>
    </source>
</evidence>
<accession>A1YZN8</accession>
<dbReference type="KEGG" id="vg:80532487"/>
<evidence type="ECO:0000313" key="11">
    <source>
        <dbReference type="EMBL" id="ABM05718.1"/>
    </source>
</evidence>
<dbReference type="Proteomes" id="UP000114267">
    <property type="component" value="Segment"/>
</dbReference>
<dbReference type="Proteomes" id="UP000168285">
    <property type="component" value="Segment"/>
</dbReference>
<keyword evidence="4" id="KW-1043">Host membrane</keyword>
<dbReference type="Proteomes" id="UP000135812">
    <property type="component" value="Genome"/>
</dbReference>
<dbReference type="InterPro" id="IPR007626">
    <property type="entry name" value="Herpesvirus_viron_egress-type"/>
</dbReference>
<evidence type="ECO:0000313" key="20">
    <source>
        <dbReference type="Proteomes" id="UP000112239"/>
    </source>
</evidence>
<evidence type="ECO:0000256" key="5">
    <source>
        <dbReference type="ARBA" id="ARBA00022921"/>
    </source>
</evidence>
<evidence type="ECO:0000313" key="24">
    <source>
        <dbReference type="Proteomes" id="UP000180937"/>
    </source>
</evidence>
<reference evidence="13 23" key="3">
    <citation type="journal article" date="2011" name="Virus Res.">
        <title>Complete genome sequence of virulent duck enteritis virus (DEV) strain 2085 and comparison with genome sequences of virulent and attenuated DEV strains.</title>
        <authorList>
            <person name="Wang J."/>
            <person name="Hoper D."/>
            <person name="Beer M."/>
            <person name="Osterrieder N."/>
        </authorList>
    </citation>
    <scope>NUCLEOTIDE SEQUENCE [LARGE SCALE GENOMIC DNA]</scope>
    <source>
        <strain evidence="13">2085</strain>
    </source>
</reference>
<evidence type="ECO:0000256" key="6">
    <source>
        <dbReference type="ARBA" id="ARBA00022989"/>
    </source>
</evidence>
<reference evidence="15 24" key="7">
    <citation type="journal article" date="2014" name="Virus Genes">
        <title>Comparative genomic sequence analysis between a standard challenge strain and a vaccine strain of duck enteritis virus in China.</title>
        <authorList>
            <person name="Yang C."/>
            <person name="Li Q."/>
            <person name="Li J."/>
            <person name="Zhang G."/>
            <person name="Li H."/>
            <person name="Xia Y."/>
            <person name="Yang H."/>
            <person name="Yu K."/>
        </authorList>
    </citation>
    <scope>NUCLEOTIDE SEQUENCE [LARGE SCALE GENOMIC DNA]</scope>
    <source>
        <strain evidence="15">CV</strain>
    </source>
</reference>
<dbReference type="EMBL" id="JQ673560">
    <property type="protein sequence ID" value="AGA17818.1"/>
    <property type="molecule type" value="Genomic_DNA"/>
</dbReference>
<dbReference type="Proteomes" id="UP000180937">
    <property type="component" value="Segment"/>
</dbReference>
<dbReference type="GeneID" id="80532487"/>
<reference evidence="11" key="1">
    <citation type="submission" date="2006-11" db="EMBL/GenBank/DDBJ databases">
        <authorList>
            <person name="Li Y.F."/>
            <person name="Huang B."/>
        </authorList>
    </citation>
    <scope>NUCLEOTIDE SEQUENCE</scope>
    <source>
        <strain evidence="11">Sd01</strain>
    </source>
</reference>
<reference evidence="19" key="8">
    <citation type="submission" date="2014-03" db="EMBL/GenBank/DDBJ databases">
        <title>Protective efficacy and genomic characteristics of a duck enteritis virus attenuated by serial passage in chick embryo fibroblast.</title>
        <authorList>
            <person name="Yang C."/>
            <person name="Li Q."/>
            <person name="Li J."/>
            <person name="Liu D."/>
            <person name="Li L."/>
            <person name="Li H."/>
            <person name="Xia Y."/>
            <person name="Yang H."/>
            <person name="Yu K."/>
        </authorList>
    </citation>
    <scope>NUCLEOTIDE SEQUENCE [LARGE SCALE GENOMIC DNA]</scope>
</reference>
<gene>
    <name evidence="11" type="primary">UL34</name>
    <name evidence="15" type="synonym">DEVCV28</name>
    <name evidence="16" type="synonym">ORF26</name>
    <name evidence="18" type="synonym">ORF28</name>
</gene>
<reference evidence="18" key="9">
    <citation type="journal article" date="2015" name="Arch. Virol.">
        <title>Biological properties of a duck enteritis virus attenuated via serial passaging in chick embryo fibroblasts.</title>
        <authorList>
            <person name="Yang C."/>
            <person name="Li J."/>
            <person name="Li Q."/>
            <person name="Li L."/>
            <person name="Sun M."/>
            <person name="Li H."/>
            <person name="Xia Y."/>
            <person name="Yang H."/>
            <person name="Yu K."/>
        </authorList>
    </citation>
    <scope>NUCLEOTIDE SEQUENCE</scope>
    <source>
        <strain evidence="18">CV p80</strain>
    </source>
</reference>
<evidence type="ECO:0000256" key="7">
    <source>
        <dbReference type="ARBA" id="ARBA00023136"/>
    </source>
</evidence>
<dbReference type="HAMAP" id="MF_04024">
    <property type="entry name" value="HSV_NEC2"/>
    <property type="match status" value="1"/>
</dbReference>
<evidence type="ECO:0000313" key="19">
    <source>
        <dbReference type="Proteomes" id="UP000098628"/>
    </source>
</evidence>
<keyword evidence="3 10" id="KW-0812">Transmembrane</keyword>
<reference evidence="17 21" key="6">
    <citation type="submission" date="2013-06" db="EMBL/GenBank/DDBJ databases">
        <authorList>
            <person name="Zou Z."/>
            <person name="Hu Y."/>
        </authorList>
    </citation>
    <scope>NUCLEOTIDE SEQUENCE [LARGE SCALE GENOMIC DNA]</scope>
    <source>
        <strain evidence="17">C-KCE</strain>
    </source>
</reference>
<evidence type="ECO:0000313" key="14">
    <source>
        <dbReference type="EMBL" id="AFC61848.1"/>
    </source>
</evidence>
<keyword evidence="1" id="KW-0597">Phosphoprotein</keyword>
<dbReference type="EMBL" id="EF153414">
    <property type="protein sequence ID" value="ABM05718.1"/>
    <property type="molecule type" value="Genomic_DNA"/>
</dbReference>
<evidence type="ECO:0000313" key="13">
    <source>
        <dbReference type="EMBL" id="AEN80091.1"/>
    </source>
</evidence>
<reference evidence="16 20" key="5">
    <citation type="journal article" date="2013" name="Genome Announc.">
        <title>Complete genome sequence of an attenuated duck enteritis virus obtained by in vitro serial passage.</title>
        <authorList>
            <person name="Yang C."/>
            <person name="Li J."/>
            <person name="Li Q."/>
            <person name="Li H."/>
            <person name="Xia Y."/>
            <person name="Guo X."/>
            <person name="Yu K."/>
            <person name="Yang H."/>
        </authorList>
    </citation>
    <scope>NUCLEOTIDE SEQUENCE [LARGE SCALE GENOMIC DNA]</scope>
    <source>
        <strain evidence="16">K</strain>
    </source>
</reference>
<feature type="region of interest" description="Disordered" evidence="9">
    <location>
        <begin position="198"/>
        <end position="225"/>
    </location>
</feature>
<keyword evidence="5" id="KW-0426">Late protein</keyword>
<feature type="compositionally biased region" description="Basic and acidic residues" evidence="9">
    <location>
        <begin position="207"/>
        <end position="218"/>
    </location>
</feature>
<name>A1YZN8_9ALPH</name>
<reference evidence="12" key="2">
    <citation type="submission" date="2006-12" db="EMBL/GenBank/DDBJ databases">
        <title>Sequences of UL31 to UL35 gene of Duck enteritis virus corresponding to HSV-1.</title>
        <authorList>
            <person name="An R."/>
            <person name="Liu S."/>
            <person name="Kong X."/>
        </authorList>
    </citation>
    <scope>NUCLEOTIDE SEQUENCE</scope>
</reference>
<evidence type="ECO:0000313" key="16">
    <source>
        <dbReference type="EMBL" id="AGS78686.1"/>
    </source>
</evidence>
<evidence type="ECO:0000313" key="18">
    <source>
        <dbReference type="EMBL" id="AJG04895.1"/>
    </source>
</evidence>
<dbReference type="EMBL" id="KF263690">
    <property type="protein sequence ID" value="AGW24820.1"/>
    <property type="molecule type" value="Genomic_DNA"/>
</dbReference>
<dbReference type="Proteomes" id="UP000112239">
    <property type="component" value="Segment"/>
</dbReference>
<dbReference type="EMBL" id="EF203708">
    <property type="protein sequence ID" value="ABM92122.1"/>
    <property type="molecule type" value="Genomic_DNA"/>
</dbReference>
<dbReference type="EMBL" id="JQ647509">
    <property type="protein sequence ID" value="AFC61848.1"/>
    <property type="molecule type" value="Genomic_DNA"/>
</dbReference>
<evidence type="ECO:0000313" key="12">
    <source>
        <dbReference type="EMBL" id="ABM92122.1"/>
    </source>
</evidence>
<evidence type="ECO:0000256" key="8">
    <source>
        <dbReference type="ARBA" id="ARBA00043948"/>
    </source>
</evidence>
<evidence type="ECO:0000313" key="17">
    <source>
        <dbReference type="EMBL" id="AGW24820.1"/>
    </source>
</evidence>
<dbReference type="EMBL" id="KF487736">
    <property type="protein sequence ID" value="AGS78686.1"/>
    <property type="molecule type" value="Genomic_DNA"/>
</dbReference>
<feature type="transmembrane region" description="Helical" evidence="10">
    <location>
        <begin position="250"/>
        <end position="272"/>
    </location>
</feature>
<proteinExistence type="inferred from homology"/>
<dbReference type="GO" id="GO:0044201">
    <property type="term" value="C:host cell nuclear inner membrane"/>
    <property type="evidence" value="ECO:0007669"/>
    <property type="project" value="UniProtKB-SubCell"/>
</dbReference>
<dbReference type="EMBL" id="JF999965">
    <property type="protein sequence ID" value="AEN80091.1"/>
    <property type="molecule type" value="Genomic_DNA"/>
</dbReference>
<comment type="subcellular location">
    <subcellularLocation>
        <location evidence="8">Host nucleus inner membrane</location>
        <topology evidence="8">Single-pass membrane protein</topology>
    </subcellularLocation>
</comment>
<reference evidence="14 22" key="4">
    <citation type="journal article" date="2012" name="J. Virol.">
        <title>Complete genomic sequence of chinese virulent duck enteritis virus.</title>
        <authorList>
            <person name="Wu Y."/>
            <person name="Cheng A."/>
            <person name="Wang M."/>
            <person name="Yang Q."/>
            <person name="Zhu D."/>
            <person name="Jia R."/>
            <person name="Chen S."/>
            <person name="Zhou Y."/>
            <person name="Wang X."/>
            <person name="Chen X."/>
        </authorList>
    </citation>
    <scope>NUCLEOTIDE SEQUENCE [LARGE SCALE GENOMIC DNA]</scope>
    <source>
        <strain evidence="14">CHv</strain>
    </source>
</reference>
<evidence type="ECO:0000256" key="3">
    <source>
        <dbReference type="ARBA" id="ARBA00022692"/>
    </source>
</evidence>
<dbReference type="EMBL" id="KJ549663">
    <property type="protein sequence ID" value="AJG04895.1"/>
    <property type="molecule type" value="Genomic_DNA"/>
</dbReference>
<evidence type="ECO:0000313" key="23">
    <source>
        <dbReference type="Proteomes" id="UP000168285"/>
    </source>
</evidence>
<evidence type="ECO:0000313" key="22">
    <source>
        <dbReference type="Proteomes" id="UP000135812"/>
    </source>
</evidence>
<evidence type="ECO:0000256" key="2">
    <source>
        <dbReference type="ARBA" id="ARBA00022562"/>
    </source>
</evidence>